<sequence>MRIALDIDPATGIAPPLVGPERAAGHGFAGIAFADPWNLPAQDLRQSLVRARLPLAAIAAPPPNYAGGPPGWAGRAGGGARFASDLRRVLRLAAILRPELIVLRPGPDIDAGALAAALRAAREAAPEQAFLLPSEAGHLPLDRARDLAATARMKLTGRAEDLENLPEGTLAGFAKIRTMRPTDLVHRLAAMDWPGWVVVSGDAARRTGWLSPYLRA</sequence>
<dbReference type="RefSeq" id="WP_073326671.1">
    <property type="nucleotide sequence ID" value="NZ_FQYO01000002.1"/>
</dbReference>
<dbReference type="Proteomes" id="UP000184292">
    <property type="component" value="Unassembled WGS sequence"/>
</dbReference>
<accession>A0A1M6C053</accession>
<protein>
    <submittedName>
        <fullName evidence="1">Uncharacterized protein</fullName>
    </submittedName>
</protein>
<gene>
    <name evidence="1" type="ORF">SAMN05444417_0938</name>
</gene>
<keyword evidence="2" id="KW-1185">Reference proteome</keyword>
<reference evidence="1 2" key="1">
    <citation type="submission" date="2016-11" db="EMBL/GenBank/DDBJ databases">
        <authorList>
            <person name="Jaros S."/>
            <person name="Januszkiewicz K."/>
            <person name="Wedrychowicz H."/>
        </authorList>
    </citation>
    <scope>NUCLEOTIDE SEQUENCE [LARGE SCALE GENOMIC DNA]</scope>
    <source>
        <strain evidence="1 2">DSM 100565</strain>
    </source>
</reference>
<name>A0A1M6C053_9RHOB</name>
<evidence type="ECO:0000313" key="1">
    <source>
        <dbReference type="EMBL" id="SHI54406.1"/>
    </source>
</evidence>
<evidence type="ECO:0000313" key="2">
    <source>
        <dbReference type="Proteomes" id="UP000184292"/>
    </source>
</evidence>
<dbReference type="InterPro" id="IPR036237">
    <property type="entry name" value="Xyl_isomerase-like_sf"/>
</dbReference>
<organism evidence="1 2">
    <name type="scientific">Wenxinia saemankumensis</name>
    <dbReference type="NCBI Taxonomy" id="1447782"/>
    <lineage>
        <taxon>Bacteria</taxon>
        <taxon>Pseudomonadati</taxon>
        <taxon>Pseudomonadota</taxon>
        <taxon>Alphaproteobacteria</taxon>
        <taxon>Rhodobacterales</taxon>
        <taxon>Roseobacteraceae</taxon>
        <taxon>Wenxinia</taxon>
    </lineage>
</organism>
<dbReference type="SUPFAM" id="SSF51658">
    <property type="entry name" value="Xylose isomerase-like"/>
    <property type="match status" value="1"/>
</dbReference>
<dbReference type="AlphaFoldDB" id="A0A1M6C053"/>
<dbReference type="Gene3D" id="3.20.20.150">
    <property type="entry name" value="Divalent-metal-dependent TIM barrel enzymes"/>
    <property type="match status" value="1"/>
</dbReference>
<proteinExistence type="predicted"/>
<dbReference type="STRING" id="1447782.SAMN05444417_0938"/>
<dbReference type="EMBL" id="FQYO01000002">
    <property type="protein sequence ID" value="SHI54406.1"/>
    <property type="molecule type" value="Genomic_DNA"/>
</dbReference>